<reference evidence="6" key="2">
    <citation type="journal article" date="2017" name="Sci. Adv.">
        <title>A tail of two voltages: Proteomic comparison of the three electric organs of the electric eel.</title>
        <authorList>
            <person name="Traeger L.L."/>
            <person name="Sabat G."/>
            <person name="Barrett-Wilt G.A."/>
            <person name="Wells G.B."/>
            <person name="Sussman M.R."/>
        </authorList>
    </citation>
    <scope>NUCLEOTIDE SEQUENCE [LARGE SCALE GENOMIC DNA]</scope>
</reference>
<dbReference type="SMART" id="SM01132">
    <property type="entry name" value="DIL"/>
    <property type="match status" value="1"/>
</dbReference>
<evidence type="ECO:0000259" key="2">
    <source>
        <dbReference type="PROSITE" id="PS50106"/>
    </source>
</evidence>
<dbReference type="CDD" id="cd17116">
    <property type="entry name" value="RA_Radil_like"/>
    <property type="match status" value="1"/>
</dbReference>
<dbReference type="Pfam" id="PF00788">
    <property type="entry name" value="RA"/>
    <property type="match status" value="1"/>
</dbReference>
<dbReference type="PROSITE" id="PS50106">
    <property type="entry name" value="PDZ"/>
    <property type="match status" value="1"/>
</dbReference>
<evidence type="ECO:0000313" key="5">
    <source>
        <dbReference type="Ensembl" id="ENSEEEP00000014607.2"/>
    </source>
</evidence>
<proteinExistence type="predicted"/>
<dbReference type="OMA" id="PLVVWMA"/>
<dbReference type="InterPro" id="IPR008984">
    <property type="entry name" value="SMAD_FHA_dom_sf"/>
</dbReference>
<protein>
    <submittedName>
        <fullName evidence="5">Uncharacterized protein</fullName>
    </submittedName>
</protein>
<dbReference type="Gene3D" id="2.30.42.10">
    <property type="match status" value="1"/>
</dbReference>
<dbReference type="GO" id="GO:0005911">
    <property type="term" value="C:cell-cell junction"/>
    <property type="evidence" value="ECO:0007669"/>
    <property type="project" value="TreeGrafter"/>
</dbReference>
<feature type="domain" description="PDZ" evidence="2">
    <location>
        <begin position="1012"/>
        <end position="1097"/>
    </location>
</feature>
<dbReference type="CDD" id="cd06690">
    <property type="entry name" value="PDZ_Radil-like"/>
    <property type="match status" value="1"/>
</dbReference>
<feature type="region of interest" description="Disordered" evidence="1">
    <location>
        <begin position="957"/>
        <end position="987"/>
    </location>
</feature>
<dbReference type="SMART" id="SM00228">
    <property type="entry name" value="PDZ"/>
    <property type="match status" value="1"/>
</dbReference>
<organism evidence="5 6">
    <name type="scientific">Electrophorus electricus</name>
    <name type="common">Electric eel</name>
    <name type="synonym">Gymnotus electricus</name>
    <dbReference type="NCBI Taxonomy" id="8005"/>
    <lineage>
        <taxon>Eukaryota</taxon>
        <taxon>Metazoa</taxon>
        <taxon>Chordata</taxon>
        <taxon>Craniata</taxon>
        <taxon>Vertebrata</taxon>
        <taxon>Euteleostomi</taxon>
        <taxon>Actinopterygii</taxon>
        <taxon>Neopterygii</taxon>
        <taxon>Teleostei</taxon>
        <taxon>Ostariophysi</taxon>
        <taxon>Gymnotiformes</taxon>
        <taxon>Gymnotoidei</taxon>
        <taxon>Gymnotidae</taxon>
        <taxon>Electrophorus</taxon>
    </lineage>
</organism>
<evidence type="ECO:0000259" key="3">
    <source>
        <dbReference type="PROSITE" id="PS50200"/>
    </source>
</evidence>
<dbReference type="SUPFAM" id="SSF54236">
    <property type="entry name" value="Ubiquitin-like"/>
    <property type="match status" value="1"/>
</dbReference>
<dbReference type="SUPFAM" id="SSF50156">
    <property type="entry name" value="PDZ domain-like"/>
    <property type="match status" value="1"/>
</dbReference>
<feature type="domain" description="Dilute" evidence="4">
    <location>
        <begin position="566"/>
        <end position="827"/>
    </location>
</feature>
<dbReference type="InterPro" id="IPR001478">
    <property type="entry name" value="PDZ"/>
</dbReference>
<dbReference type="PANTHER" id="PTHR16027">
    <property type="entry name" value="DILUTE DOMAIN-CONTAINING PROTEIN YPR089W"/>
    <property type="match status" value="1"/>
</dbReference>
<reference evidence="6" key="1">
    <citation type="journal article" date="2014" name="Science">
        <title>Nonhuman genetics. Genomic basis for the convergent evolution of electric organs.</title>
        <authorList>
            <person name="Gallant J.R."/>
            <person name="Traeger L.L."/>
            <person name="Volkening J.D."/>
            <person name="Moffett H."/>
            <person name="Chen P.H."/>
            <person name="Novina C.D."/>
            <person name="Phillips G.N.Jr."/>
            <person name="Anand R."/>
            <person name="Wells G.B."/>
            <person name="Pinch M."/>
            <person name="Guth R."/>
            <person name="Unguez G.A."/>
            <person name="Albert J.S."/>
            <person name="Zakon H.H."/>
            <person name="Samanta M.P."/>
            <person name="Sussman M.R."/>
        </authorList>
    </citation>
    <scope>NUCLEOTIDE SEQUENCE [LARGE SCALE GENOMIC DNA]</scope>
</reference>
<gene>
    <name evidence="5" type="primary">radil2b</name>
</gene>
<dbReference type="GO" id="GO:0007165">
    <property type="term" value="P:signal transduction"/>
    <property type="evidence" value="ECO:0007669"/>
    <property type="project" value="InterPro"/>
</dbReference>
<reference evidence="5" key="4">
    <citation type="submission" date="2025-08" db="UniProtKB">
        <authorList>
            <consortium name="Ensembl"/>
        </authorList>
    </citation>
    <scope>IDENTIFICATION</scope>
</reference>
<dbReference type="InterPro" id="IPR036034">
    <property type="entry name" value="PDZ_sf"/>
</dbReference>
<dbReference type="SUPFAM" id="SSF49879">
    <property type="entry name" value="SMAD/FHA domain"/>
    <property type="match status" value="1"/>
</dbReference>
<reference evidence="5" key="5">
    <citation type="submission" date="2025-09" db="UniProtKB">
        <authorList>
            <consortium name="Ensembl"/>
        </authorList>
    </citation>
    <scope>IDENTIFICATION</scope>
</reference>
<feature type="region of interest" description="Disordered" evidence="1">
    <location>
        <begin position="1"/>
        <end position="65"/>
    </location>
</feature>
<dbReference type="PROSITE" id="PS50200">
    <property type="entry name" value="RA"/>
    <property type="match status" value="1"/>
</dbReference>
<evidence type="ECO:0000313" key="6">
    <source>
        <dbReference type="Proteomes" id="UP000314983"/>
    </source>
</evidence>
<dbReference type="InterPro" id="IPR052072">
    <property type="entry name" value="Vascular_dev_regulator"/>
</dbReference>
<dbReference type="Gene3D" id="2.60.200.20">
    <property type="match status" value="1"/>
</dbReference>
<feature type="region of interest" description="Disordered" evidence="1">
    <location>
        <begin position="896"/>
        <end position="921"/>
    </location>
</feature>
<dbReference type="InterPro" id="IPR029071">
    <property type="entry name" value="Ubiquitin-like_domsf"/>
</dbReference>
<dbReference type="GO" id="GO:0001525">
    <property type="term" value="P:angiogenesis"/>
    <property type="evidence" value="ECO:0007669"/>
    <property type="project" value="TreeGrafter"/>
</dbReference>
<dbReference type="PROSITE" id="PS51126">
    <property type="entry name" value="DILUTE"/>
    <property type="match status" value="1"/>
</dbReference>
<dbReference type="Ensembl" id="ENSEEET00000014782.2">
    <property type="protein sequence ID" value="ENSEEEP00000014607.2"/>
    <property type="gene ID" value="ENSEEEG00000007258.2"/>
</dbReference>
<name>A0A4W4ER25_ELEEL</name>
<reference evidence="5" key="3">
    <citation type="submission" date="2020-05" db="EMBL/GenBank/DDBJ databases">
        <title>Electrophorus electricus (electric eel) genome, fEleEle1, primary haplotype.</title>
        <authorList>
            <person name="Myers G."/>
            <person name="Meyer A."/>
            <person name="Fedrigo O."/>
            <person name="Formenti G."/>
            <person name="Rhie A."/>
            <person name="Tracey A."/>
            <person name="Sims Y."/>
            <person name="Jarvis E.D."/>
        </authorList>
    </citation>
    <scope>NUCLEOTIDE SEQUENCE [LARGE SCALE GENOMIC DNA]</scope>
</reference>
<dbReference type="InterPro" id="IPR002710">
    <property type="entry name" value="Dilute_dom"/>
</dbReference>
<dbReference type="Pfam" id="PF01843">
    <property type="entry name" value="DIL"/>
    <property type="match status" value="1"/>
</dbReference>
<feature type="compositionally biased region" description="Low complexity" evidence="1">
    <location>
        <begin position="38"/>
        <end position="56"/>
    </location>
</feature>
<dbReference type="GeneTree" id="ENSGT00940000164726"/>
<dbReference type="CDD" id="cd15472">
    <property type="entry name" value="Myo5p-like_CBD_Rasip1"/>
    <property type="match status" value="1"/>
</dbReference>
<dbReference type="AlphaFoldDB" id="A0A4W4ER25"/>
<accession>A0A4W4ER25</accession>
<dbReference type="PANTHER" id="PTHR16027:SF4">
    <property type="entry name" value="RAS-INTERACTING PROTEIN 1"/>
    <property type="match status" value="1"/>
</dbReference>
<dbReference type="Proteomes" id="UP000314983">
    <property type="component" value="Chromosome 14"/>
</dbReference>
<evidence type="ECO:0000259" key="4">
    <source>
        <dbReference type="PROSITE" id="PS51126"/>
    </source>
</evidence>
<dbReference type="Pfam" id="PF00595">
    <property type="entry name" value="PDZ"/>
    <property type="match status" value="1"/>
</dbReference>
<dbReference type="STRING" id="8005.ENSEEEP00000014607"/>
<dbReference type="SMART" id="SM00314">
    <property type="entry name" value="RA"/>
    <property type="match status" value="1"/>
</dbReference>
<feature type="region of interest" description="Disordered" evidence="1">
    <location>
        <begin position="272"/>
        <end position="297"/>
    </location>
</feature>
<dbReference type="Gene3D" id="3.10.20.90">
    <property type="entry name" value="Phosphatidylinositol 3-kinase Catalytic Subunit, Chain A, domain 1"/>
    <property type="match status" value="1"/>
</dbReference>
<dbReference type="InterPro" id="IPR000159">
    <property type="entry name" value="RA_dom"/>
</dbReference>
<dbReference type="InterPro" id="IPR037983">
    <property type="entry name" value="CBD_Rasip1/Radil"/>
</dbReference>
<dbReference type="GO" id="GO:0051020">
    <property type="term" value="F:GTPase binding"/>
    <property type="evidence" value="ECO:0007669"/>
    <property type="project" value="TreeGrafter"/>
</dbReference>
<dbReference type="GO" id="GO:0035024">
    <property type="term" value="P:negative regulation of Rho protein signal transduction"/>
    <property type="evidence" value="ECO:0007669"/>
    <property type="project" value="TreeGrafter"/>
</dbReference>
<keyword evidence="6" id="KW-1185">Reference proteome</keyword>
<evidence type="ECO:0000256" key="1">
    <source>
        <dbReference type="SAM" id="MobiDB-lite"/>
    </source>
</evidence>
<feature type="domain" description="Ras-associating" evidence="3">
    <location>
        <begin position="111"/>
        <end position="212"/>
    </location>
</feature>
<sequence length="1106" mass="122644">NEAMMPSERITRTPPTPPASVALNTSIKRFSRLGRKQSNGSVQSSSSSGTARSIESVGVRQPAKIKVRQHQHRLSCVFRRSVLGHRGEMTTAGNEMAVMDDLSELSNHITAPGILKIFGNEICEGANYKSVLATTHSSARELVKEALERYSLSKTEADAYVLCDVIGRIGEQDWHPECLRVVGDNERPLLLQSLWKPREGFARRFEIQRRASVEERTSKDKDTVTAGINAQARRLQKTRSRGRSVVLDGGGVDGVEGGETLTSQSLRWGGGAHKMLCSPDSEREETESSADNSTEYSFHPPQNLPYFLLLQGFSYTQDFIIYPLTGSCTDFGNGAEKSERENAVGVDLWAPDIQPQHCSVRRLAAAPTSELEFSREPGLTVLTPLNGAVVKRNGAVINREVQLQSGDIIGLGAHYLFMFKDPTDEAGLACAVNLPWLGEPFGVYSPRMPPLCKMCILSISRDPQVPEALEKALPCLRGADGRPLVLSYAVAQEAWVLQEIFTRVDHRDEMHKLASSFMLCLCLQQSATHFPMADLRRLLLQITNEVQMAVWESAKELAALQPEITEKLLGGLKPLVLWMANSIELLHFIHQEVPRLLHGISQEEEEEEEDCMASEEAMTVLEEVVLFTFQQCVYYLTKLLYRGLPSLLDSNPFSENGQMQIPEDVGSVLDIFTKTMNLVKDFHVHPEITLQLFTYLFFFGNTFLFNLLMERGSEGSFYTWSCGVQIRANLDLLMDWAYAASLGELAQNYLLKLSSAVNLLAMPREHLLQASWSSLRVEFAHLSPAQLHHMLGEYHLRQACPPAWTPSSDEAEAALRAADILESFDDHPSLILPLDGFLLDIKKPFTESNLIKQLSQLQMTINNLESSSHATQSSQVISCSFRETCLSEQGVFTHNKEPQRHTEVALSRDSLPACSEGSGDLDSRETLLAQKLKALMLQSEKQYCRNSAGHLAQDASCLLTPPNTPQSSDLAEPETECQDPHPQHQTAQCRDTVTQGEGGYTVKDIREDEVFVVELQRAPSGLGLALVNGLETPLKMSGIYIKSVIPGTPAALSQKLRSGDRILAVNGLGLLDVDYHTGRELLQRSGESLHLLLSRESVYKAGVPKH</sequence>